<comment type="caution">
    <text evidence="2">The sequence shown here is derived from an EMBL/GenBank/DDBJ whole genome shotgun (WGS) entry which is preliminary data.</text>
</comment>
<name>A0A9X9PT78_GULGU</name>
<gene>
    <name evidence="2" type="ORF">BN2614_LOCUS1</name>
</gene>
<reference evidence="2 3" key="1">
    <citation type="submission" date="2018-10" db="EMBL/GenBank/DDBJ databases">
        <authorList>
            <person name="Ekblom R."/>
            <person name="Jareborg N."/>
        </authorList>
    </citation>
    <scope>NUCLEOTIDE SEQUENCE [LARGE SCALE GENOMIC DNA]</scope>
    <source>
        <tissue evidence="2">Muscle</tissue>
    </source>
</reference>
<keyword evidence="3" id="KW-1185">Reference proteome</keyword>
<dbReference type="AlphaFoldDB" id="A0A9X9PT78"/>
<feature type="region of interest" description="Disordered" evidence="1">
    <location>
        <begin position="46"/>
        <end position="75"/>
    </location>
</feature>
<dbReference type="Proteomes" id="UP000269945">
    <property type="component" value="Unassembled WGS sequence"/>
</dbReference>
<dbReference type="EMBL" id="CYRY02000679">
    <property type="protein sequence ID" value="VCW50195.1"/>
    <property type="molecule type" value="Genomic_DNA"/>
</dbReference>
<protein>
    <submittedName>
        <fullName evidence="2">Uncharacterized protein</fullName>
    </submittedName>
</protein>
<evidence type="ECO:0000313" key="3">
    <source>
        <dbReference type="Proteomes" id="UP000269945"/>
    </source>
</evidence>
<accession>A0A9X9PT78</accession>
<organism evidence="2 3">
    <name type="scientific">Gulo gulo</name>
    <name type="common">Wolverine</name>
    <name type="synonym">Gluton</name>
    <dbReference type="NCBI Taxonomy" id="48420"/>
    <lineage>
        <taxon>Eukaryota</taxon>
        <taxon>Metazoa</taxon>
        <taxon>Chordata</taxon>
        <taxon>Craniata</taxon>
        <taxon>Vertebrata</taxon>
        <taxon>Euteleostomi</taxon>
        <taxon>Mammalia</taxon>
        <taxon>Eutheria</taxon>
        <taxon>Laurasiatheria</taxon>
        <taxon>Carnivora</taxon>
        <taxon>Caniformia</taxon>
        <taxon>Musteloidea</taxon>
        <taxon>Mustelidae</taxon>
        <taxon>Guloninae</taxon>
        <taxon>Gulo</taxon>
    </lineage>
</organism>
<proteinExistence type="predicted"/>
<feature type="non-terminal residue" evidence="2">
    <location>
        <position position="75"/>
    </location>
</feature>
<sequence>MVTSQTSPALAIQGRNLSLPIYSYLSRATNRTSVYWQGGCCSITSQQLGTRASGAPREHRGPRARGPRSTEARER</sequence>
<evidence type="ECO:0000313" key="2">
    <source>
        <dbReference type="EMBL" id="VCW50195.1"/>
    </source>
</evidence>
<evidence type="ECO:0000256" key="1">
    <source>
        <dbReference type="SAM" id="MobiDB-lite"/>
    </source>
</evidence>